<feature type="transmembrane region" description="Helical" evidence="1">
    <location>
        <begin position="161"/>
        <end position="183"/>
    </location>
</feature>
<dbReference type="InterPro" id="IPR029787">
    <property type="entry name" value="Nucleotide_cyclase"/>
</dbReference>
<dbReference type="InterPro" id="IPR052155">
    <property type="entry name" value="Biofilm_reg_signaling"/>
</dbReference>
<dbReference type="SUPFAM" id="SSF55073">
    <property type="entry name" value="Nucleotide cyclase"/>
    <property type="match status" value="1"/>
</dbReference>
<feature type="domain" description="GGDEF" evidence="3">
    <location>
        <begin position="234"/>
        <end position="371"/>
    </location>
</feature>
<name>A0A2D2DP03_9BURK</name>
<dbReference type="InterPro" id="IPR033417">
    <property type="entry name" value="CHASE8"/>
</dbReference>
<dbReference type="PROSITE" id="PS50887">
    <property type="entry name" value="GGDEF"/>
    <property type="match status" value="1"/>
</dbReference>
<organism evidence="4 5">
    <name type="scientific">Massilia violaceinigra</name>
    <dbReference type="NCBI Taxonomy" id="2045208"/>
    <lineage>
        <taxon>Bacteria</taxon>
        <taxon>Pseudomonadati</taxon>
        <taxon>Pseudomonadota</taxon>
        <taxon>Betaproteobacteria</taxon>
        <taxon>Burkholderiales</taxon>
        <taxon>Oxalobacteraceae</taxon>
        <taxon>Telluria group</taxon>
        <taxon>Massilia</taxon>
    </lineage>
</organism>
<dbReference type="RefSeq" id="WP_099878092.1">
    <property type="nucleotide sequence ID" value="NZ_CP024608.1"/>
</dbReference>
<keyword evidence="1" id="KW-0812">Transmembrane</keyword>
<dbReference type="PANTHER" id="PTHR44757:SF2">
    <property type="entry name" value="BIOFILM ARCHITECTURE MAINTENANCE PROTEIN MBAA"/>
    <property type="match status" value="1"/>
</dbReference>
<evidence type="ECO:0000259" key="3">
    <source>
        <dbReference type="PROSITE" id="PS50887"/>
    </source>
</evidence>
<dbReference type="EMBL" id="CP024608">
    <property type="protein sequence ID" value="ATQ76713.1"/>
    <property type="molecule type" value="Genomic_DNA"/>
</dbReference>
<dbReference type="Gene3D" id="3.30.70.270">
    <property type="match status" value="1"/>
</dbReference>
<keyword evidence="5" id="KW-1185">Reference proteome</keyword>
<dbReference type="Pfam" id="PF00563">
    <property type="entry name" value="EAL"/>
    <property type="match status" value="1"/>
</dbReference>
<dbReference type="Proteomes" id="UP000229897">
    <property type="component" value="Chromosome"/>
</dbReference>
<accession>A0A2D2DP03</accession>
<feature type="transmembrane region" description="Helical" evidence="1">
    <location>
        <begin position="20"/>
        <end position="43"/>
    </location>
</feature>
<dbReference type="NCBIfam" id="TIGR00254">
    <property type="entry name" value="GGDEF"/>
    <property type="match status" value="1"/>
</dbReference>
<evidence type="ECO:0000259" key="2">
    <source>
        <dbReference type="PROSITE" id="PS50883"/>
    </source>
</evidence>
<dbReference type="SMART" id="SM00267">
    <property type="entry name" value="GGDEF"/>
    <property type="match status" value="1"/>
</dbReference>
<dbReference type="Gene3D" id="3.20.20.450">
    <property type="entry name" value="EAL domain"/>
    <property type="match status" value="1"/>
</dbReference>
<evidence type="ECO:0000313" key="5">
    <source>
        <dbReference type="Proteomes" id="UP000229897"/>
    </source>
</evidence>
<evidence type="ECO:0000313" key="4">
    <source>
        <dbReference type="EMBL" id="ATQ76713.1"/>
    </source>
</evidence>
<dbReference type="SUPFAM" id="SSF141868">
    <property type="entry name" value="EAL domain-like"/>
    <property type="match status" value="1"/>
</dbReference>
<gene>
    <name evidence="4" type="ORF">CR152_21000</name>
</gene>
<dbReference type="InterPro" id="IPR001633">
    <property type="entry name" value="EAL_dom"/>
</dbReference>
<dbReference type="InterPro" id="IPR035919">
    <property type="entry name" value="EAL_sf"/>
</dbReference>
<dbReference type="OrthoDB" id="9813903at2"/>
<keyword evidence="1" id="KW-0472">Membrane</keyword>
<dbReference type="Pfam" id="PF00990">
    <property type="entry name" value="GGDEF"/>
    <property type="match status" value="1"/>
</dbReference>
<dbReference type="SMART" id="SM00052">
    <property type="entry name" value="EAL"/>
    <property type="match status" value="1"/>
</dbReference>
<dbReference type="InterPro" id="IPR043128">
    <property type="entry name" value="Rev_trsase/Diguanyl_cyclase"/>
</dbReference>
<dbReference type="AlphaFoldDB" id="A0A2D2DP03"/>
<dbReference type="FunFam" id="3.20.20.450:FF:000001">
    <property type="entry name" value="Cyclic di-GMP phosphodiesterase yahA"/>
    <property type="match status" value="1"/>
</dbReference>
<dbReference type="KEGG" id="mass:CR152_21000"/>
<keyword evidence="1" id="KW-1133">Transmembrane helix</keyword>
<feature type="domain" description="EAL" evidence="2">
    <location>
        <begin position="380"/>
        <end position="634"/>
    </location>
</feature>
<proteinExistence type="predicted"/>
<reference evidence="4" key="1">
    <citation type="submission" date="2017-10" db="EMBL/GenBank/DDBJ databases">
        <title>Massilia psychrophilum sp. nov., a novel purple-pigmented bacterium isolated from Tianshan glacier, Xinjiang Municipality, China.</title>
        <authorList>
            <person name="Wang H."/>
        </authorList>
    </citation>
    <scope>NUCLEOTIDE SEQUENCE [LARGE SCALE GENOMIC DNA]</scope>
    <source>
        <strain evidence="4">B2</strain>
    </source>
</reference>
<dbReference type="PANTHER" id="PTHR44757">
    <property type="entry name" value="DIGUANYLATE CYCLASE DGCP"/>
    <property type="match status" value="1"/>
</dbReference>
<protein>
    <submittedName>
        <fullName evidence="4">GGDEF-domain containing protein</fullName>
    </submittedName>
</protein>
<sequence length="641" mass="69551">MSARPVFIGAPRLLGRKLALTTILTAAAALFVASLALIVFQFLSMRGVLADDLRVQAQIVGNNSSAALLFNDVKAGEETLAGLAVSPSVGSASIFDARGVLLAHYQRGTGPQPGAPDAALLAAGYRYGIDVVEVAHVVRVNQQRVGMVLIRATLDQLFARLLTYAGLTLAVALGSLALAYAMVSSMRRAVRRAEDHLHRLAHVDSVTNLPNRHEYNERLAFALERADRAEGAGDGVGLLLLDLDNFKVVNDTLGHDCGDHLLKLVAARLVQTLRENDIICRIGGDEFVIIVEPREHDPGQPDEVDEVARKILAALAAPFEVEGHQLYVSASIGVSMYPRDAGDARTLMRSADTAMYHAKARGKNGFEAFQPAMEQRAQKRLKLEANLRRALDKGELELHYQPQIDVRSGRVVGVEALARWHCRELGHVSPAEFIPVAEETGIIVALGGWVLQTACRQAAAWRDQGLLDTLVHVAVNLSARQTRDGALMDEIRAILDETGLPASLLELEITEGVLMENVNANLHLLHGLQAAGIHLSIDDFGTGYSSMSYLKRFPIDQLKIDRSFVHDVPGDGEAIATAIIAMAHSLQLSVVAEGVETLAQLDFLRQAGCDIMQGYYFARPMPAAQVTALLREKRSSWGERT</sequence>
<dbReference type="CDD" id="cd01948">
    <property type="entry name" value="EAL"/>
    <property type="match status" value="1"/>
</dbReference>
<dbReference type="CDD" id="cd01949">
    <property type="entry name" value="GGDEF"/>
    <property type="match status" value="1"/>
</dbReference>
<dbReference type="InterPro" id="IPR000160">
    <property type="entry name" value="GGDEF_dom"/>
</dbReference>
<dbReference type="Pfam" id="PF17152">
    <property type="entry name" value="CHASE8"/>
    <property type="match status" value="1"/>
</dbReference>
<evidence type="ECO:0000256" key="1">
    <source>
        <dbReference type="SAM" id="Phobius"/>
    </source>
</evidence>
<dbReference type="PROSITE" id="PS50883">
    <property type="entry name" value="EAL"/>
    <property type="match status" value="1"/>
</dbReference>